<organism evidence="1 2">
    <name type="scientific">Halorientalis brevis</name>
    <dbReference type="NCBI Taxonomy" id="1126241"/>
    <lineage>
        <taxon>Archaea</taxon>
        <taxon>Methanobacteriati</taxon>
        <taxon>Methanobacteriota</taxon>
        <taxon>Stenosarchaea group</taxon>
        <taxon>Halobacteria</taxon>
        <taxon>Halobacteriales</taxon>
        <taxon>Haloarculaceae</taxon>
        <taxon>Halorientalis</taxon>
    </lineage>
</organism>
<gene>
    <name evidence="1" type="ORF">ACFR9U_01310</name>
</gene>
<dbReference type="Proteomes" id="UP001597119">
    <property type="component" value="Unassembled WGS sequence"/>
</dbReference>
<accession>A0ABD6C7C4</accession>
<dbReference type="AlphaFoldDB" id="A0ABD6C7C4"/>
<reference evidence="1 2" key="1">
    <citation type="journal article" date="2019" name="Int. J. Syst. Evol. Microbiol.">
        <title>The Global Catalogue of Microorganisms (GCM) 10K type strain sequencing project: providing services to taxonomists for standard genome sequencing and annotation.</title>
        <authorList>
            <consortium name="The Broad Institute Genomics Platform"/>
            <consortium name="The Broad Institute Genome Sequencing Center for Infectious Disease"/>
            <person name="Wu L."/>
            <person name="Ma J."/>
        </authorList>
    </citation>
    <scope>NUCLEOTIDE SEQUENCE [LARGE SCALE GENOMIC DNA]</scope>
    <source>
        <strain evidence="1 2">CGMCC 1.12125</strain>
    </source>
</reference>
<evidence type="ECO:0000313" key="1">
    <source>
        <dbReference type="EMBL" id="MFD1585604.1"/>
    </source>
</evidence>
<sequence>MGPTRRAVLTAGAVAISLGGRLRAPSSDGPPYETYEVDDGPVYGPGLEAERQIAFDAGLVTTEADGGAFQSRLTPTDRQFIDRIEFPTDAPPATADRVITTLLVTCERDGRFQRGRTSN</sequence>
<comment type="caution">
    <text evidence="1">The sequence shown here is derived from an EMBL/GenBank/DDBJ whole genome shotgun (WGS) entry which is preliminary data.</text>
</comment>
<dbReference type="RefSeq" id="WP_247377481.1">
    <property type="nucleotide sequence ID" value="NZ_JALLGV010000003.1"/>
</dbReference>
<keyword evidence="2" id="KW-1185">Reference proteome</keyword>
<dbReference type="EMBL" id="JBHUDJ010000001">
    <property type="protein sequence ID" value="MFD1585604.1"/>
    <property type="molecule type" value="Genomic_DNA"/>
</dbReference>
<proteinExistence type="predicted"/>
<protein>
    <submittedName>
        <fullName evidence="1">Uncharacterized protein</fullName>
    </submittedName>
</protein>
<evidence type="ECO:0000313" key="2">
    <source>
        <dbReference type="Proteomes" id="UP001597119"/>
    </source>
</evidence>
<name>A0ABD6C7C4_9EURY</name>